<dbReference type="InterPro" id="IPR000182">
    <property type="entry name" value="GNAT_dom"/>
</dbReference>
<dbReference type="AlphaFoldDB" id="A0A4P6LVJ7"/>
<evidence type="ECO:0000259" key="1">
    <source>
        <dbReference type="PROSITE" id="PS51186"/>
    </source>
</evidence>
<dbReference type="InterPro" id="IPR016181">
    <property type="entry name" value="Acyl_CoA_acyltransferase"/>
</dbReference>
<dbReference type="Proteomes" id="UP000289794">
    <property type="component" value="Chromosome"/>
</dbReference>
<feature type="domain" description="N-acetyltransferase" evidence="1">
    <location>
        <begin position="1"/>
        <end position="151"/>
    </location>
</feature>
<evidence type="ECO:0000313" key="2">
    <source>
        <dbReference type="EMBL" id="QBE94807.1"/>
    </source>
</evidence>
<evidence type="ECO:0000313" key="3">
    <source>
        <dbReference type="Proteomes" id="UP000289794"/>
    </source>
</evidence>
<dbReference type="EMBL" id="CP035945">
    <property type="protein sequence ID" value="QBE94807.1"/>
    <property type="molecule type" value="Genomic_DNA"/>
</dbReference>
<organism evidence="2 3">
    <name type="scientific">Blautia producta</name>
    <dbReference type="NCBI Taxonomy" id="33035"/>
    <lineage>
        <taxon>Bacteria</taxon>
        <taxon>Bacillati</taxon>
        <taxon>Bacillota</taxon>
        <taxon>Clostridia</taxon>
        <taxon>Lachnospirales</taxon>
        <taxon>Lachnospiraceae</taxon>
        <taxon>Blautia</taxon>
    </lineage>
</organism>
<proteinExistence type="predicted"/>
<dbReference type="SUPFAM" id="SSF55729">
    <property type="entry name" value="Acyl-CoA N-acyltransferases (Nat)"/>
    <property type="match status" value="1"/>
</dbReference>
<dbReference type="PROSITE" id="PS51186">
    <property type="entry name" value="GNAT"/>
    <property type="match status" value="1"/>
</dbReference>
<dbReference type="Pfam" id="PF00583">
    <property type="entry name" value="Acetyltransf_1"/>
    <property type="match status" value="1"/>
</dbReference>
<gene>
    <name evidence="2" type="ORF">PMF13cell1_00300</name>
</gene>
<accession>A0A4P6LVJ7</accession>
<reference evidence="2 3" key="1">
    <citation type="submission" date="2019-01" db="EMBL/GenBank/DDBJ databases">
        <title>PMF-metabolizing Aryl O-demethylase.</title>
        <authorList>
            <person name="Kim M."/>
        </authorList>
    </citation>
    <scope>NUCLEOTIDE SEQUENCE [LARGE SCALE GENOMIC DNA]</scope>
    <source>
        <strain evidence="2 3">PMF1</strain>
    </source>
</reference>
<sequence length="170" mass="18744">MEIRRERACDHQEVYKLIQASFSGAEHADGNEQDLVQALRKSSAFVPELSLVAVEDNRIIGHILFTEVRINSTIQLALAPLSVLPGYQRRGVGQALMREGHKLAAQMGYGFSVVLGSSGYYPKAGYVPADVYGIEPPFDVPRENFMALSLQGEAEPLHGMVMYAPEFFSV</sequence>
<protein>
    <recommendedName>
        <fullName evidence="1">N-acetyltransferase domain-containing protein</fullName>
    </recommendedName>
</protein>
<name>A0A4P6LVJ7_9FIRM</name>
<dbReference type="KEGG" id="bpro:PMF13cell1_00300"/>
<dbReference type="CDD" id="cd04301">
    <property type="entry name" value="NAT_SF"/>
    <property type="match status" value="1"/>
</dbReference>
<dbReference type="RefSeq" id="WP_130179581.1">
    <property type="nucleotide sequence ID" value="NZ_CP035945.1"/>
</dbReference>
<dbReference type="GO" id="GO:0016747">
    <property type="term" value="F:acyltransferase activity, transferring groups other than amino-acyl groups"/>
    <property type="evidence" value="ECO:0007669"/>
    <property type="project" value="InterPro"/>
</dbReference>
<dbReference type="Gene3D" id="3.40.630.30">
    <property type="match status" value="1"/>
</dbReference>